<feature type="modified residue" description="4-aspartylphosphate" evidence="14">
    <location>
        <position position="865"/>
    </location>
</feature>
<dbReference type="InterPro" id="IPR045812">
    <property type="entry name" value="DAHL"/>
</dbReference>
<dbReference type="NCBIfam" id="TIGR00229">
    <property type="entry name" value="sensory_box"/>
    <property type="match status" value="1"/>
</dbReference>
<dbReference type="InterPro" id="IPR036097">
    <property type="entry name" value="HisK_dim/P_sf"/>
</dbReference>
<keyword evidence="15" id="KW-0812">Transmembrane</keyword>
<evidence type="ECO:0000256" key="3">
    <source>
        <dbReference type="ARBA" id="ARBA00006402"/>
    </source>
</evidence>
<dbReference type="SMART" id="SM00086">
    <property type="entry name" value="PAC"/>
    <property type="match status" value="1"/>
</dbReference>
<dbReference type="Pfam" id="PF00512">
    <property type="entry name" value="HisKA"/>
    <property type="match status" value="1"/>
</dbReference>
<sequence>MRSVFYHKILAPLESTSRANRDRYSQLFLARGGYLLPLVLVVLVLLWVKSLAIDVDRHNQYLAHLRQIQTLDARIDRNVLQVRDGLLTYYDPIVNDLAQINRLQTDLQRAPSFVDADSRQELDRLLQTQRDLWQQKEESIFKFQSQNAVLINSLTYFPIAIADITKSTTAPALKERLNTLLRDILLFNLSTEKTLIPQIQREIAQISTTEGTTIKTVLSHAQIILNKRDRINDSVKLMMELPTAASSEKLAIAYNQRYQAAIDTTNNYRLWFYLLSIVLLGGIATWILLKIRAYAAATAQAEEKYRSIFENSVTGICQTTPDGRFLSANPGLAQIYGYESVAALMAHVTDIDRQIFVFPERRAELLRLLQTQGAVADFEAQVYRQDGTTIWTVENIRCVRDARGNLRYYEGTVTDINARKQAEAALQEAKLAAEVTNLAKSQFLANMSHELRTPLNAIIGYSEMSIEEITDLGIPSLVPDIQKIHGAGQHLLGLINNILDLSKVEAGKVELFLETFEIAPLLTEIAATMRPLVMKNHNTLVINCPPDLGSMHADITKLRQSLFNLLGNASKFTEHGTITLGAKREATGWLAFSVADTGIGMNPDQQAKLFQSFTQADASTTRKYGGTGLGLVITQQFCQIMGGEIQVASTAGTGTTFTIRLPDPVEPLSPEPASQNGHQQPNIITTLSTSVAGASTILTIDDDANARDLMQRFLIRSGYNAIAAASGAEGLRLAKEHLPAAILLDVKMPDLDGWGVLSRLKSDPDLADIPVMMVTIEGDRALSSALGAVDYLVKPVDYDRLMTLLEPYQTNSAPTSVMVVEDNSENREMICRQLTKAGWRVLAAQHGIEALALMQTEEPGVILLDLMMPEMDGFEFLRQLRQHPQWRSLPVIVLTAKDLTTEERQWLDSQTQRIYQKGAGNKQILDEIRTLIASHSSQRC</sequence>
<dbReference type="CDD" id="cd17574">
    <property type="entry name" value="REC_OmpR"/>
    <property type="match status" value="1"/>
</dbReference>
<dbReference type="PANTHER" id="PTHR43047">
    <property type="entry name" value="TWO-COMPONENT HISTIDINE PROTEIN KINASE"/>
    <property type="match status" value="1"/>
</dbReference>
<feature type="domain" description="PAC" evidence="19">
    <location>
        <begin position="376"/>
        <end position="428"/>
    </location>
</feature>
<dbReference type="EC" id="2.7.13.3" evidence="4"/>
<dbReference type="eggNOG" id="COG0784">
    <property type="taxonomic scope" value="Bacteria"/>
</dbReference>
<dbReference type="CDD" id="cd00130">
    <property type="entry name" value="PAS"/>
    <property type="match status" value="1"/>
</dbReference>
<evidence type="ECO:0000313" key="20">
    <source>
        <dbReference type="EMBL" id="AFY93214.1"/>
    </source>
</evidence>
<gene>
    <name evidence="20" type="ORF">Cha6605_2128</name>
</gene>
<comment type="catalytic activity">
    <reaction evidence="1">
        <text>ATP + protein L-histidine = ADP + protein N-phospho-L-histidine.</text>
        <dbReference type="EC" id="2.7.13.3"/>
    </reaction>
</comment>
<keyword evidence="12" id="KW-0131">Cell cycle</keyword>
<evidence type="ECO:0000256" key="7">
    <source>
        <dbReference type="ARBA" id="ARBA00022741"/>
    </source>
</evidence>
<dbReference type="AlphaFoldDB" id="K9UG78"/>
<dbReference type="SUPFAM" id="SSF47384">
    <property type="entry name" value="Homodimeric domain of signal transducing histidine kinase"/>
    <property type="match status" value="1"/>
</dbReference>
<feature type="domain" description="Histidine kinase" evidence="16">
    <location>
        <begin position="446"/>
        <end position="665"/>
    </location>
</feature>
<feature type="domain" description="PAS" evidence="18">
    <location>
        <begin position="301"/>
        <end position="339"/>
    </location>
</feature>
<evidence type="ECO:0000256" key="6">
    <source>
        <dbReference type="ARBA" id="ARBA00022679"/>
    </source>
</evidence>
<dbReference type="Pfam" id="PF19443">
    <property type="entry name" value="DAHL"/>
    <property type="match status" value="1"/>
</dbReference>
<dbReference type="PROSITE" id="PS50112">
    <property type="entry name" value="PAS"/>
    <property type="match status" value="1"/>
</dbReference>
<dbReference type="PROSITE" id="PS50109">
    <property type="entry name" value="HIS_KIN"/>
    <property type="match status" value="1"/>
</dbReference>
<accession>K9UG78</accession>
<dbReference type="SMART" id="SM00091">
    <property type="entry name" value="PAS"/>
    <property type="match status" value="1"/>
</dbReference>
<dbReference type="GO" id="GO:0005886">
    <property type="term" value="C:plasma membrane"/>
    <property type="evidence" value="ECO:0007669"/>
    <property type="project" value="TreeGrafter"/>
</dbReference>
<dbReference type="FunFam" id="3.30.565.10:FF:000010">
    <property type="entry name" value="Sensor histidine kinase RcsC"/>
    <property type="match status" value="1"/>
</dbReference>
<evidence type="ECO:0000256" key="4">
    <source>
        <dbReference type="ARBA" id="ARBA00012438"/>
    </source>
</evidence>
<dbReference type="InterPro" id="IPR011006">
    <property type="entry name" value="CheY-like_superfamily"/>
</dbReference>
<dbReference type="GO" id="GO:0000155">
    <property type="term" value="F:phosphorelay sensor kinase activity"/>
    <property type="evidence" value="ECO:0007669"/>
    <property type="project" value="InterPro"/>
</dbReference>
<evidence type="ECO:0000256" key="15">
    <source>
        <dbReference type="SAM" id="Phobius"/>
    </source>
</evidence>
<dbReference type="Gene3D" id="1.10.287.130">
    <property type="match status" value="1"/>
</dbReference>
<proteinExistence type="inferred from homology"/>
<evidence type="ECO:0000256" key="1">
    <source>
        <dbReference type="ARBA" id="ARBA00000085"/>
    </source>
</evidence>
<dbReference type="RefSeq" id="WP_015159369.1">
    <property type="nucleotide sequence ID" value="NC_019697.1"/>
</dbReference>
<evidence type="ECO:0000313" key="21">
    <source>
        <dbReference type="Proteomes" id="UP000010366"/>
    </source>
</evidence>
<dbReference type="CDD" id="cd00082">
    <property type="entry name" value="HisKA"/>
    <property type="match status" value="1"/>
</dbReference>
<dbReference type="SUPFAM" id="SSF55785">
    <property type="entry name" value="PYP-like sensor domain (PAS domain)"/>
    <property type="match status" value="1"/>
</dbReference>
<evidence type="ECO:0000256" key="11">
    <source>
        <dbReference type="ARBA" id="ARBA00023136"/>
    </source>
</evidence>
<dbReference type="eggNOG" id="COG2205">
    <property type="taxonomic scope" value="Bacteria"/>
</dbReference>
<dbReference type="GO" id="GO:0009927">
    <property type="term" value="F:histidine phosphotransfer kinase activity"/>
    <property type="evidence" value="ECO:0007669"/>
    <property type="project" value="TreeGrafter"/>
</dbReference>
<dbReference type="KEGG" id="cmp:Cha6605_2128"/>
<evidence type="ECO:0000256" key="14">
    <source>
        <dbReference type="PROSITE-ProRule" id="PRU00169"/>
    </source>
</evidence>
<dbReference type="InterPro" id="IPR001610">
    <property type="entry name" value="PAC"/>
</dbReference>
<dbReference type="HOGENOM" id="CLU_000445_114_15_3"/>
<evidence type="ECO:0000256" key="5">
    <source>
        <dbReference type="ARBA" id="ARBA00022553"/>
    </source>
</evidence>
<dbReference type="OrthoDB" id="510512at2"/>
<keyword evidence="9" id="KW-0067">ATP-binding</keyword>
<dbReference type="PATRIC" id="fig|1173020.3.peg.2415"/>
<keyword evidence="10" id="KW-0902">Two-component regulatory system</keyword>
<name>K9UG78_CHAP6</name>
<dbReference type="Gene3D" id="3.40.50.2300">
    <property type="match status" value="2"/>
</dbReference>
<dbReference type="CDD" id="cd16922">
    <property type="entry name" value="HATPase_EvgS-ArcB-TorS-like"/>
    <property type="match status" value="1"/>
</dbReference>
<feature type="domain" description="Response regulatory" evidence="17">
    <location>
        <begin position="696"/>
        <end position="809"/>
    </location>
</feature>
<dbReference type="Pfam" id="PF00072">
    <property type="entry name" value="Response_reg"/>
    <property type="match status" value="2"/>
</dbReference>
<comment type="similarity">
    <text evidence="3">In the N-terminal section; belongs to the phytochrome family.</text>
</comment>
<dbReference type="PROSITE" id="PS50113">
    <property type="entry name" value="PAC"/>
    <property type="match status" value="1"/>
</dbReference>
<evidence type="ECO:0000256" key="8">
    <source>
        <dbReference type="ARBA" id="ARBA00022777"/>
    </source>
</evidence>
<evidence type="ECO:0000256" key="13">
    <source>
        <dbReference type="ARBA" id="ARBA00074306"/>
    </source>
</evidence>
<dbReference type="Pfam" id="PF02518">
    <property type="entry name" value="HATPase_c"/>
    <property type="match status" value="1"/>
</dbReference>
<dbReference type="InterPro" id="IPR001789">
    <property type="entry name" value="Sig_transdc_resp-reg_receiver"/>
</dbReference>
<dbReference type="FunFam" id="1.10.287.130:FF:000038">
    <property type="entry name" value="Sensory transduction histidine kinase"/>
    <property type="match status" value="1"/>
</dbReference>
<keyword evidence="6" id="KW-0808">Transferase</keyword>
<keyword evidence="11 15" id="KW-0472">Membrane</keyword>
<feature type="transmembrane region" description="Helical" evidence="15">
    <location>
        <begin position="28"/>
        <end position="48"/>
    </location>
</feature>
<keyword evidence="7" id="KW-0547">Nucleotide-binding</keyword>
<protein>
    <recommendedName>
        <fullName evidence="13">Circadian input-output histidine kinase CikA</fullName>
        <ecNumber evidence="4">2.7.13.3</ecNumber>
    </recommendedName>
</protein>
<dbReference type="InterPro" id="IPR005467">
    <property type="entry name" value="His_kinase_dom"/>
</dbReference>
<keyword evidence="5 14" id="KW-0597">Phosphoprotein</keyword>
<dbReference type="PROSITE" id="PS50110">
    <property type="entry name" value="RESPONSE_REGULATORY"/>
    <property type="match status" value="2"/>
</dbReference>
<dbReference type="SMART" id="SM00448">
    <property type="entry name" value="REC"/>
    <property type="match status" value="2"/>
</dbReference>
<keyword evidence="8" id="KW-0418">Kinase</keyword>
<keyword evidence="21" id="KW-1185">Reference proteome</keyword>
<dbReference type="EMBL" id="CP003600">
    <property type="protein sequence ID" value="AFY93214.1"/>
    <property type="molecule type" value="Genomic_DNA"/>
</dbReference>
<dbReference type="PRINTS" id="PR00344">
    <property type="entry name" value="BCTRLSENSOR"/>
</dbReference>
<reference evidence="20 21" key="1">
    <citation type="submission" date="2012-05" db="EMBL/GenBank/DDBJ databases">
        <title>Finished chromosome of genome of Chamaesiphon sp. PCC 6605.</title>
        <authorList>
            <consortium name="US DOE Joint Genome Institute"/>
            <person name="Gugger M."/>
            <person name="Coursin T."/>
            <person name="Rippka R."/>
            <person name="Tandeau De Marsac N."/>
            <person name="Huntemann M."/>
            <person name="Wei C.-L."/>
            <person name="Han J."/>
            <person name="Detter J.C."/>
            <person name="Han C."/>
            <person name="Tapia R."/>
            <person name="Chen A."/>
            <person name="Kyrpides N."/>
            <person name="Mavromatis K."/>
            <person name="Markowitz V."/>
            <person name="Szeto E."/>
            <person name="Ivanova N."/>
            <person name="Pagani I."/>
            <person name="Pati A."/>
            <person name="Goodwin L."/>
            <person name="Nordberg H.P."/>
            <person name="Cantor M.N."/>
            <person name="Hua S.X."/>
            <person name="Woyke T."/>
            <person name="Kerfeld C.A."/>
        </authorList>
    </citation>
    <scope>NUCLEOTIDE SEQUENCE [LARGE SCALE GENOMIC DNA]</scope>
    <source>
        <strain evidence="21">ATCC 27169 / PCC 6605</strain>
    </source>
</reference>
<dbReference type="Proteomes" id="UP000010366">
    <property type="component" value="Chromosome"/>
</dbReference>
<dbReference type="InterPro" id="IPR000700">
    <property type="entry name" value="PAS-assoc_C"/>
</dbReference>
<dbReference type="InterPro" id="IPR000014">
    <property type="entry name" value="PAS"/>
</dbReference>
<dbReference type="InterPro" id="IPR035965">
    <property type="entry name" value="PAS-like_dom_sf"/>
</dbReference>
<keyword evidence="15" id="KW-1133">Transmembrane helix</keyword>
<dbReference type="Pfam" id="PF13426">
    <property type="entry name" value="PAS_9"/>
    <property type="match status" value="1"/>
</dbReference>
<dbReference type="SUPFAM" id="SSF52172">
    <property type="entry name" value="CheY-like"/>
    <property type="match status" value="2"/>
</dbReference>
<dbReference type="STRING" id="1173020.Cha6605_2128"/>
<dbReference type="InterPro" id="IPR003594">
    <property type="entry name" value="HATPase_dom"/>
</dbReference>
<evidence type="ECO:0000259" key="17">
    <source>
        <dbReference type="PROSITE" id="PS50110"/>
    </source>
</evidence>
<feature type="domain" description="Response regulatory" evidence="17">
    <location>
        <begin position="816"/>
        <end position="932"/>
    </location>
</feature>
<organism evidence="20 21">
    <name type="scientific">Chamaesiphon minutus (strain ATCC 27169 / PCC 6605)</name>
    <dbReference type="NCBI Taxonomy" id="1173020"/>
    <lineage>
        <taxon>Bacteria</taxon>
        <taxon>Bacillati</taxon>
        <taxon>Cyanobacteriota</taxon>
        <taxon>Cyanophyceae</taxon>
        <taxon>Gomontiellales</taxon>
        <taxon>Chamaesiphonaceae</taxon>
        <taxon>Chamaesiphon</taxon>
    </lineage>
</organism>
<feature type="transmembrane region" description="Helical" evidence="15">
    <location>
        <begin position="270"/>
        <end position="289"/>
    </location>
</feature>
<evidence type="ECO:0000256" key="2">
    <source>
        <dbReference type="ARBA" id="ARBA00004370"/>
    </source>
</evidence>
<evidence type="ECO:0000259" key="19">
    <source>
        <dbReference type="PROSITE" id="PS50113"/>
    </source>
</evidence>
<dbReference type="SMART" id="SM00388">
    <property type="entry name" value="HisKA"/>
    <property type="match status" value="1"/>
</dbReference>
<dbReference type="Gene3D" id="3.30.450.20">
    <property type="entry name" value="PAS domain"/>
    <property type="match status" value="1"/>
</dbReference>
<dbReference type="PANTHER" id="PTHR43047:SF72">
    <property type="entry name" value="OSMOSENSING HISTIDINE PROTEIN KINASE SLN1"/>
    <property type="match status" value="1"/>
</dbReference>
<dbReference type="eggNOG" id="COG0745">
    <property type="taxonomic scope" value="Bacteria"/>
</dbReference>
<evidence type="ECO:0000256" key="9">
    <source>
        <dbReference type="ARBA" id="ARBA00022840"/>
    </source>
</evidence>
<dbReference type="InterPro" id="IPR004358">
    <property type="entry name" value="Sig_transdc_His_kin-like_C"/>
</dbReference>
<dbReference type="GO" id="GO:0005524">
    <property type="term" value="F:ATP binding"/>
    <property type="evidence" value="ECO:0007669"/>
    <property type="project" value="UniProtKB-KW"/>
</dbReference>
<dbReference type="SUPFAM" id="SSF55874">
    <property type="entry name" value="ATPase domain of HSP90 chaperone/DNA topoisomerase II/histidine kinase"/>
    <property type="match status" value="1"/>
</dbReference>
<evidence type="ECO:0000256" key="12">
    <source>
        <dbReference type="ARBA" id="ARBA00023306"/>
    </source>
</evidence>
<dbReference type="InterPro" id="IPR036890">
    <property type="entry name" value="HATPase_C_sf"/>
</dbReference>
<dbReference type="Gene3D" id="3.30.565.10">
    <property type="entry name" value="Histidine kinase-like ATPase, C-terminal domain"/>
    <property type="match status" value="1"/>
</dbReference>
<feature type="modified residue" description="4-aspartylphosphate" evidence="14">
    <location>
        <position position="745"/>
    </location>
</feature>
<evidence type="ECO:0000256" key="10">
    <source>
        <dbReference type="ARBA" id="ARBA00023012"/>
    </source>
</evidence>
<comment type="subcellular location">
    <subcellularLocation>
        <location evidence="2">Membrane</location>
    </subcellularLocation>
</comment>
<dbReference type="SMART" id="SM00387">
    <property type="entry name" value="HATPase_c"/>
    <property type="match status" value="1"/>
</dbReference>
<evidence type="ECO:0000259" key="16">
    <source>
        <dbReference type="PROSITE" id="PS50109"/>
    </source>
</evidence>
<evidence type="ECO:0000259" key="18">
    <source>
        <dbReference type="PROSITE" id="PS50112"/>
    </source>
</evidence>
<dbReference type="InterPro" id="IPR003661">
    <property type="entry name" value="HisK_dim/P_dom"/>
</dbReference>